<organism evidence="2 3">
    <name type="scientific">Spirosoma validum</name>
    <dbReference type="NCBI Taxonomy" id="2771355"/>
    <lineage>
        <taxon>Bacteria</taxon>
        <taxon>Pseudomonadati</taxon>
        <taxon>Bacteroidota</taxon>
        <taxon>Cytophagia</taxon>
        <taxon>Cytophagales</taxon>
        <taxon>Cytophagaceae</taxon>
        <taxon>Spirosoma</taxon>
    </lineage>
</organism>
<comment type="caution">
    <text evidence="2">The sequence shown here is derived from an EMBL/GenBank/DDBJ whole genome shotgun (WGS) entry which is preliminary data.</text>
</comment>
<accession>A0A927AXE3</accession>
<dbReference type="Proteomes" id="UP000653797">
    <property type="component" value="Unassembled WGS sequence"/>
</dbReference>
<dbReference type="RefSeq" id="WP_191037171.1">
    <property type="nucleotide sequence ID" value="NZ_JACXAA010000001.1"/>
</dbReference>
<feature type="domain" description="Secretion system C-terminal sorting" evidence="1">
    <location>
        <begin position="550"/>
        <end position="618"/>
    </location>
</feature>
<dbReference type="Pfam" id="PF18962">
    <property type="entry name" value="Por_Secre_tail"/>
    <property type="match status" value="1"/>
</dbReference>
<dbReference type="InterPro" id="IPR026444">
    <property type="entry name" value="Secre_tail"/>
</dbReference>
<gene>
    <name evidence="2" type="ORF">IC230_01390</name>
</gene>
<evidence type="ECO:0000259" key="1">
    <source>
        <dbReference type="Pfam" id="PF18962"/>
    </source>
</evidence>
<keyword evidence="3" id="KW-1185">Reference proteome</keyword>
<proteinExistence type="predicted"/>
<evidence type="ECO:0000313" key="3">
    <source>
        <dbReference type="Proteomes" id="UP000653797"/>
    </source>
</evidence>
<dbReference type="EMBL" id="JACXAA010000001">
    <property type="protein sequence ID" value="MBD2751528.1"/>
    <property type="molecule type" value="Genomic_DNA"/>
</dbReference>
<dbReference type="AlphaFoldDB" id="A0A927AXE3"/>
<protein>
    <submittedName>
        <fullName evidence="2">T9SS type A sorting domain-containing protein</fullName>
    </submittedName>
</protein>
<dbReference type="NCBIfam" id="TIGR04183">
    <property type="entry name" value="Por_Secre_tail"/>
    <property type="match status" value="1"/>
</dbReference>
<reference evidence="2" key="1">
    <citation type="submission" date="2020-09" db="EMBL/GenBank/DDBJ databases">
        <authorList>
            <person name="Kim M.K."/>
        </authorList>
    </citation>
    <scope>NUCLEOTIDE SEQUENCE</scope>
    <source>
        <strain evidence="2">BT704</strain>
    </source>
</reference>
<name>A0A927AXE3_9BACT</name>
<evidence type="ECO:0000313" key="2">
    <source>
        <dbReference type="EMBL" id="MBD2751528.1"/>
    </source>
</evidence>
<sequence length="620" mass="69064">MEIALRNQSVIAAFTRRFLVGFLLVWATLTSSVVSAQTTLPFFEDFSTASGRPGIDRPDANRWQSGSGVYINNTMAINQPTVNVASFDGLMANGRPYIQNSPLAQGYTDTLASLPINLNGLSVADSVYISFYWQAKGLGEAPDPGDSLSRQAADSLTLQFLDRTGSWKTVWAIAGGIINNNFFQVFVPVRQAAYFHAGFAFRFRSFGRASGPFDTWNVDYIYMNRGRSVNDRFVKDVAMRQALSPLLKRYTAMPLTQYVVNPAAETADSVMTDSYNLFNNFNFTTFRFTVRDETSGRLVQDDPQTSSVLIPALSSQRKSAKPRPVTGFGSATRAMLRYKFDLLTTDDQNPSIPGVNLRRNDTISAVAALDNYYAYDDGTWEYAQQIRQREQIAVRFVLNKPDAMVGVKACIVPFTTNQTGQSFVINVYSNNGGRPGTIIYRQSFTTQYPTYRNGFVDFAFTKNVSVRDTFYVGYQQVSSSDTTYLRLGFDKNSPFGTQIFYNGGTNWEQNGSSSSLNVQGAFMLRPIMGGQPDTVVTATPDPEPLAALQVYPNPTAGLIRWDEQRLTKLDVISTGGQIIHTVEPVRGQQTLDLSYLPDGLYLIRLWADQRTNVQKIIIQH</sequence>